<feature type="non-terminal residue" evidence="1">
    <location>
        <position position="1"/>
    </location>
</feature>
<name>A0A1D6F704_MAIZE</name>
<protein>
    <submittedName>
        <fullName evidence="1">Uncharacterized protein</fullName>
    </submittedName>
</protein>
<reference evidence="1" key="1">
    <citation type="submission" date="2015-12" db="EMBL/GenBank/DDBJ databases">
        <title>Update maize B73 reference genome by single molecule sequencing technologies.</title>
        <authorList>
            <consortium name="Maize Genome Sequencing Project"/>
            <person name="Ware D."/>
        </authorList>
    </citation>
    <scope>NUCLEOTIDE SEQUENCE [LARGE SCALE GENOMIC DNA]</scope>
    <source>
        <tissue evidence="1">Seedling</tissue>
    </source>
</reference>
<dbReference type="EMBL" id="CM007648">
    <property type="protein sequence ID" value="ONM27022.1"/>
    <property type="molecule type" value="Genomic_DNA"/>
</dbReference>
<accession>A0A1D6F704</accession>
<gene>
    <name evidence="1" type="ORF">ZEAMMB73_Zm00001d007516</name>
</gene>
<evidence type="ECO:0000313" key="1">
    <source>
        <dbReference type="EMBL" id="ONM27022.1"/>
    </source>
</evidence>
<dbReference type="AlphaFoldDB" id="A0A1D6F704"/>
<organism evidence="1">
    <name type="scientific">Zea mays</name>
    <name type="common">Maize</name>
    <dbReference type="NCBI Taxonomy" id="4577"/>
    <lineage>
        <taxon>Eukaryota</taxon>
        <taxon>Viridiplantae</taxon>
        <taxon>Streptophyta</taxon>
        <taxon>Embryophyta</taxon>
        <taxon>Tracheophyta</taxon>
        <taxon>Spermatophyta</taxon>
        <taxon>Magnoliopsida</taxon>
        <taxon>Liliopsida</taxon>
        <taxon>Poales</taxon>
        <taxon>Poaceae</taxon>
        <taxon>PACMAD clade</taxon>
        <taxon>Panicoideae</taxon>
        <taxon>Andropogonodae</taxon>
        <taxon>Andropogoneae</taxon>
        <taxon>Tripsacinae</taxon>
        <taxon>Zea</taxon>
    </lineage>
</organism>
<proteinExistence type="predicted"/>
<sequence>LGIEEALEEAQCAHALDARQAWRSFWRRS</sequence>